<comment type="caution">
    <text evidence="3">The sequence shown here is derived from an EMBL/GenBank/DDBJ whole genome shotgun (WGS) entry which is preliminary data.</text>
</comment>
<dbReference type="AlphaFoldDB" id="A0A372JN90"/>
<evidence type="ECO:0000256" key="2">
    <source>
        <dbReference type="SAM" id="SignalP"/>
    </source>
</evidence>
<proteinExistence type="predicted"/>
<accession>A0A372JN90</accession>
<feature type="region of interest" description="Disordered" evidence="1">
    <location>
        <begin position="365"/>
        <end position="419"/>
    </location>
</feature>
<feature type="compositionally biased region" description="Low complexity" evidence="1">
    <location>
        <begin position="67"/>
        <end position="85"/>
    </location>
</feature>
<dbReference type="Proteomes" id="UP000261811">
    <property type="component" value="Unassembled WGS sequence"/>
</dbReference>
<organism evidence="3 4">
    <name type="scientific">Actinomadura logoneensis</name>
    <dbReference type="NCBI Taxonomy" id="2293572"/>
    <lineage>
        <taxon>Bacteria</taxon>
        <taxon>Bacillati</taxon>
        <taxon>Actinomycetota</taxon>
        <taxon>Actinomycetes</taxon>
        <taxon>Streptosporangiales</taxon>
        <taxon>Thermomonosporaceae</taxon>
        <taxon>Actinomadura</taxon>
    </lineage>
</organism>
<name>A0A372JN90_9ACTN</name>
<evidence type="ECO:0000313" key="3">
    <source>
        <dbReference type="EMBL" id="RFU41482.1"/>
    </source>
</evidence>
<protein>
    <recommendedName>
        <fullName evidence="5">DUF11 domain-containing protein</fullName>
    </recommendedName>
</protein>
<feature type="signal peptide" evidence="2">
    <location>
        <begin position="1"/>
        <end position="29"/>
    </location>
</feature>
<dbReference type="EMBL" id="QURH01000209">
    <property type="protein sequence ID" value="RFU41482.1"/>
    <property type="molecule type" value="Genomic_DNA"/>
</dbReference>
<feature type="region of interest" description="Disordered" evidence="1">
    <location>
        <begin position="28"/>
        <end position="257"/>
    </location>
</feature>
<feature type="compositionally biased region" description="Polar residues" evidence="1">
    <location>
        <begin position="148"/>
        <end position="158"/>
    </location>
</feature>
<gene>
    <name evidence="3" type="ORF">DZF91_11590</name>
</gene>
<sequence length="419" mass="41125">MKNSKIAHGAVLGGTALGAALLAAGPAQAAAGPLPSHTVNGPAPRPSTAASAPASGPVKPAPDQNVPASGQSAQAPNQSAPASNQGAPASNQSAPASGQGTPALGHTPMTFQGPLLGPIAPTFGRPASGSGQNAPTNGWPAPLRNDGALSTSHATPSNGRHLPPVFGAPTAPERNKGASRKAPADGTAPARETPTRDEVPTQAASPADTAPTDTALTDAASTETTPTDAAPTDTEATSDMSGDLAPAQGTASDAMPASEDLGLGEVQRTAGNVVLAYNAPKVAQAGSTVSWKWTVRNTGDKAVDDVVLVQRITPQLKVGKMPGECKALKAEIRCAYSTLQAGATASGELSAAIPSSATGAVRIDGKATWREGQAKPQAADPSTPDQGDASTPGQTGASPSGQTGATAPTVSDVPDAGPQ</sequence>
<feature type="compositionally biased region" description="Polar residues" evidence="1">
    <location>
        <begin position="86"/>
        <end position="100"/>
    </location>
</feature>
<feature type="compositionally biased region" description="Polar residues" evidence="1">
    <location>
        <begin position="383"/>
        <end position="409"/>
    </location>
</feature>
<reference evidence="3 4" key="1">
    <citation type="submission" date="2018-08" db="EMBL/GenBank/DDBJ databases">
        <title>Actinomadura jelena sp. nov., a novel Actinomycete isolated from soil in Chad.</title>
        <authorList>
            <person name="Shi L."/>
        </authorList>
    </citation>
    <scope>NUCLEOTIDE SEQUENCE [LARGE SCALE GENOMIC DNA]</scope>
    <source>
        <strain evidence="3 4">NEAU-G17</strain>
    </source>
</reference>
<evidence type="ECO:0000256" key="1">
    <source>
        <dbReference type="SAM" id="MobiDB-lite"/>
    </source>
</evidence>
<keyword evidence="2" id="KW-0732">Signal</keyword>
<evidence type="ECO:0000313" key="4">
    <source>
        <dbReference type="Proteomes" id="UP000261811"/>
    </source>
</evidence>
<evidence type="ECO:0008006" key="5">
    <source>
        <dbReference type="Google" id="ProtNLM"/>
    </source>
</evidence>
<feature type="compositionally biased region" description="Low complexity" evidence="1">
    <location>
        <begin position="46"/>
        <end position="57"/>
    </location>
</feature>
<feature type="chain" id="PRO_5016712568" description="DUF11 domain-containing protein" evidence="2">
    <location>
        <begin position="30"/>
        <end position="419"/>
    </location>
</feature>
<feature type="compositionally biased region" description="Low complexity" evidence="1">
    <location>
        <begin position="200"/>
        <end position="239"/>
    </location>
</feature>
<keyword evidence="4" id="KW-1185">Reference proteome</keyword>